<keyword evidence="4" id="KW-0378">Hydrolase</keyword>
<keyword evidence="5" id="KW-1015">Disulfide bond</keyword>
<dbReference type="Gene3D" id="1.10.575.10">
    <property type="entry name" value="P1 Nuclease"/>
    <property type="match status" value="1"/>
</dbReference>
<evidence type="ECO:0000256" key="1">
    <source>
        <dbReference type="ARBA" id="ARBA00022722"/>
    </source>
</evidence>
<keyword evidence="2" id="KW-0479">Metal-binding</keyword>
<evidence type="ECO:0000256" key="2">
    <source>
        <dbReference type="ARBA" id="ARBA00022723"/>
    </source>
</evidence>
<dbReference type="Proteomes" id="UP000601108">
    <property type="component" value="Unassembled WGS sequence"/>
</dbReference>
<dbReference type="GO" id="GO:0003676">
    <property type="term" value="F:nucleic acid binding"/>
    <property type="evidence" value="ECO:0007669"/>
    <property type="project" value="InterPro"/>
</dbReference>
<gene>
    <name evidence="7" type="ORF">GCM10007384_09920</name>
</gene>
<evidence type="ECO:0000313" key="7">
    <source>
        <dbReference type="EMBL" id="GGX10214.1"/>
    </source>
</evidence>
<evidence type="ECO:0000256" key="6">
    <source>
        <dbReference type="ARBA" id="ARBA00023180"/>
    </source>
</evidence>
<dbReference type="Pfam" id="PF02265">
    <property type="entry name" value="S1-P1_nuclease"/>
    <property type="match status" value="1"/>
</dbReference>
<dbReference type="PANTHER" id="PTHR33146:SF26">
    <property type="entry name" value="ENDONUCLEASE 4"/>
    <property type="match status" value="1"/>
</dbReference>
<protein>
    <submittedName>
        <fullName evidence="7">Endonuclease</fullName>
    </submittedName>
</protein>
<dbReference type="CDD" id="cd11010">
    <property type="entry name" value="S1-P1_nuclease"/>
    <property type="match status" value="1"/>
</dbReference>
<comment type="caution">
    <text evidence="7">The sequence shown here is derived from an EMBL/GenBank/DDBJ whole genome shotgun (WGS) entry which is preliminary data.</text>
</comment>
<keyword evidence="6" id="KW-0325">Glycoprotein</keyword>
<evidence type="ECO:0000256" key="5">
    <source>
        <dbReference type="ARBA" id="ARBA00023157"/>
    </source>
</evidence>
<dbReference type="AlphaFoldDB" id="A0A918JT33"/>
<evidence type="ECO:0000256" key="4">
    <source>
        <dbReference type="ARBA" id="ARBA00022801"/>
    </source>
</evidence>
<dbReference type="EMBL" id="BMWS01000005">
    <property type="protein sequence ID" value="GGX10214.1"/>
    <property type="molecule type" value="Genomic_DNA"/>
</dbReference>
<keyword evidence="3 7" id="KW-0255">Endonuclease</keyword>
<proteinExistence type="predicted"/>
<evidence type="ECO:0000256" key="3">
    <source>
        <dbReference type="ARBA" id="ARBA00022759"/>
    </source>
</evidence>
<dbReference type="RefSeq" id="WP_027414191.1">
    <property type="nucleotide sequence ID" value="NZ_BMWS01000005.1"/>
</dbReference>
<dbReference type="SUPFAM" id="SSF48537">
    <property type="entry name" value="Phospholipase C/P1 nuclease"/>
    <property type="match status" value="1"/>
</dbReference>
<accession>A0A918JT33</accession>
<name>A0A918JT33_9FLAO</name>
<sequence>MKLKYLWLLTLLIFTISGYSLEYDWGKTGHRVTGEIAETYLTKKTKRTIGKLLKGKGLALISNFADDIKSDEQYKKYGSWHYVNFSFDKKYGEEKPSKYGDLIKGIEKCIVVLKDKESSVKDKEFFLKMLVHFIGDLHQPLHVGRGEDKGGNDIQVRWFKDGSNLHRVWDSEMINHYGMSYTEMSMNADVLSKSQIKTIQEGTILDWVQESQQLAKEVYKSADIGEKLGYNYMYIYFPVVRKQLQTGGIRLAKILNEIFG</sequence>
<evidence type="ECO:0000313" key="8">
    <source>
        <dbReference type="Proteomes" id="UP000601108"/>
    </source>
</evidence>
<dbReference type="GO" id="GO:0046872">
    <property type="term" value="F:metal ion binding"/>
    <property type="evidence" value="ECO:0007669"/>
    <property type="project" value="UniProtKB-KW"/>
</dbReference>
<organism evidence="7 8">
    <name type="scientific">Aquimarina muelleri</name>
    <dbReference type="NCBI Taxonomy" id="279356"/>
    <lineage>
        <taxon>Bacteria</taxon>
        <taxon>Pseudomonadati</taxon>
        <taxon>Bacteroidota</taxon>
        <taxon>Flavobacteriia</taxon>
        <taxon>Flavobacteriales</taxon>
        <taxon>Flavobacteriaceae</taxon>
        <taxon>Aquimarina</taxon>
    </lineage>
</organism>
<dbReference type="InterPro" id="IPR008947">
    <property type="entry name" value="PLipase_C/P1_nuclease_dom_sf"/>
</dbReference>
<keyword evidence="8" id="KW-1185">Reference proteome</keyword>
<dbReference type="InterPro" id="IPR003154">
    <property type="entry name" value="S1/P1nuclease"/>
</dbReference>
<dbReference type="GO" id="GO:0006308">
    <property type="term" value="P:DNA catabolic process"/>
    <property type="evidence" value="ECO:0007669"/>
    <property type="project" value="InterPro"/>
</dbReference>
<dbReference type="GO" id="GO:0004519">
    <property type="term" value="F:endonuclease activity"/>
    <property type="evidence" value="ECO:0007669"/>
    <property type="project" value="UniProtKB-KW"/>
</dbReference>
<dbReference type="GO" id="GO:0016788">
    <property type="term" value="F:hydrolase activity, acting on ester bonds"/>
    <property type="evidence" value="ECO:0007669"/>
    <property type="project" value="InterPro"/>
</dbReference>
<keyword evidence="1" id="KW-0540">Nuclease</keyword>
<dbReference type="PANTHER" id="PTHR33146">
    <property type="entry name" value="ENDONUCLEASE 4"/>
    <property type="match status" value="1"/>
</dbReference>
<reference evidence="7 8" key="1">
    <citation type="journal article" date="2014" name="Int. J. Syst. Evol. Microbiol.">
        <title>Complete genome sequence of Corynebacterium casei LMG S-19264T (=DSM 44701T), isolated from a smear-ripened cheese.</title>
        <authorList>
            <consortium name="US DOE Joint Genome Institute (JGI-PGF)"/>
            <person name="Walter F."/>
            <person name="Albersmeier A."/>
            <person name="Kalinowski J."/>
            <person name="Ruckert C."/>
        </authorList>
    </citation>
    <scope>NUCLEOTIDE SEQUENCE [LARGE SCALE GENOMIC DNA]</scope>
    <source>
        <strain evidence="7 8">KCTC 12285</strain>
    </source>
</reference>